<organism evidence="2 3">
    <name type="scientific">Podospora didyma</name>
    <dbReference type="NCBI Taxonomy" id="330526"/>
    <lineage>
        <taxon>Eukaryota</taxon>
        <taxon>Fungi</taxon>
        <taxon>Dikarya</taxon>
        <taxon>Ascomycota</taxon>
        <taxon>Pezizomycotina</taxon>
        <taxon>Sordariomycetes</taxon>
        <taxon>Sordariomycetidae</taxon>
        <taxon>Sordariales</taxon>
        <taxon>Podosporaceae</taxon>
        <taxon>Podospora</taxon>
    </lineage>
</organism>
<dbReference type="EMBL" id="JAULSW010000006">
    <property type="protein sequence ID" value="KAK3377884.1"/>
    <property type="molecule type" value="Genomic_DNA"/>
</dbReference>
<evidence type="ECO:0000313" key="2">
    <source>
        <dbReference type="EMBL" id="KAK3377884.1"/>
    </source>
</evidence>
<protein>
    <submittedName>
        <fullName evidence="2">Uncharacterized protein</fullName>
    </submittedName>
</protein>
<evidence type="ECO:0000313" key="3">
    <source>
        <dbReference type="Proteomes" id="UP001285441"/>
    </source>
</evidence>
<reference evidence="2" key="2">
    <citation type="submission" date="2023-06" db="EMBL/GenBank/DDBJ databases">
        <authorList>
            <consortium name="Lawrence Berkeley National Laboratory"/>
            <person name="Haridas S."/>
            <person name="Hensen N."/>
            <person name="Bonometti L."/>
            <person name="Westerberg I."/>
            <person name="Brannstrom I.O."/>
            <person name="Guillou S."/>
            <person name="Cros-Aarteil S."/>
            <person name="Calhoun S."/>
            <person name="Kuo A."/>
            <person name="Mondo S."/>
            <person name="Pangilinan J."/>
            <person name="Riley R."/>
            <person name="LaButti K."/>
            <person name="Andreopoulos B."/>
            <person name="Lipzen A."/>
            <person name="Chen C."/>
            <person name="Yanf M."/>
            <person name="Daum C."/>
            <person name="Ng V."/>
            <person name="Clum A."/>
            <person name="Steindorff A."/>
            <person name="Ohm R."/>
            <person name="Martin F."/>
            <person name="Silar P."/>
            <person name="Natvig D."/>
            <person name="Lalanne C."/>
            <person name="Gautier V."/>
            <person name="Ament-velasquez S.L."/>
            <person name="Kruys A."/>
            <person name="Hutchinson M.I."/>
            <person name="Powell A.J."/>
            <person name="Barry K."/>
            <person name="Miller A.N."/>
            <person name="Grigoriev I.V."/>
            <person name="Debuchy R."/>
            <person name="Gladieux P."/>
            <person name="Thoren M.H."/>
            <person name="Johannesson H."/>
        </authorList>
    </citation>
    <scope>NUCLEOTIDE SEQUENCE</scope>
    <source>
        <strain evidence="2">CBS 232.78</strain>
    </source>
</reference>
<evidence type="ECO:0000256" key="1">
    <source>
        <dbReference type="SAM" id="MobiDB-lite"/>
    </source>
</evidence>
<proteinExistence type="predicted"/>
<dbReference type="AlphaFoldDB" id="A0AAE0KJX9"/>
<reference evidence="2" key="1">
    <citation type="journal article" date="2023" name="Mol. Phylogenet. Evol.">
        <title>Genome-scale phylogeny and comparative genomics of the fungal order Sordariales.</title>
        <authorList>
            <person name="Hensen N."/>
            <person name="Bonometti L."/>
            <person name="Westerberg I."/>
            <person name="Brannstrom I.O."/>
            <person name="Guillou S."/>
            <person name="Cros-Aarteil S."/>
            <person name="Calhoun S."/>
            <person name="Haridas S."/>
            <person name="Kuo A."/>
            <person name="Mondo S."/>
            <person name="Pangilinan J."/>
            <person name="Riley R."/>
            <person name="LaButti K."/>
            <person name="Andreopoulos B."/>
            <person name="Lipzen A."/>
            <person name="Chen C."/>
            <person name="Yan M."/>
            <person name="Daum C."/>
            <person name="Ng V."/>
            <person name="Clum A."/>
            <person name="Steindorff A."/>
            <person name="Ohm R.A."/>
            <person name="Martin F."/>
            <person name="Silar P."/>
            <person name="Natvig D.O."/>
            <person name="Lalanne C."/>
            <person name="Gautier V."/>
            <person name="Ament-Velasquez S.L."/>
            <person name="Kruys A."/>
            <person name="Hutchinson M.I."/>
            <person name="Powell A.J."/>
            <person name="Barry K."/>
            <person name="Miller A.N."/>
            <person name="Grigoriev I.V."/>
            <person name="Debuchy R."/>
            <person name="Gladieux P."/>
            <person name="Hiltunen Thoren M."/>
            <person name="Johannesson H."/>
        </authorList>
    </citation>
    <scope>NUCLEOTIDE SEQUENCE</scope>
    <source>
        <strain evidence="2">CBS 232.78</strain>
    </source>
</reference>
<gene>
    <name evidence="2" type="ORF">B0H63DRAFT_228951</name>
</gene>
<dbReference type="Proteomes" id="UP001285441">
    <property type="component" value="Unassembled WGS sequence"/>
</dbReference>
<comment type="caution">
    <text evidence="2">The sequence shown here is derived from an EMBL/GenBank/DDBJ whole genome shotgun (WGS) entry which is preliminary data.</text>
</comment>
<feature type="region of interest" description="Disordered" evidence="1">
    <location>
        <begin position="1"/>
        <end position="33"/>
    </location>
</feature>
<feature type="compositionally biased region" description="Polar residues" evidence="1">
    <location>
        <begin position="22"/>
        <end position="33"/>
    </location>
</feature>
<feature type="compositionally biased region" description="Low complexity" evidence="1">
    <location>
        <begin position="12"/>
        <end position="21"/>
    </location>
</feature>
<sequence length="200" mass="22479">MSDAAALHSETWSSPSWSQSQDNPRQTTPSSFQRPGCGFARTTDCKHCRCFLCFAMPCTRYRALIDSTALFLSSELQENAASKTCMHCAASRESWVLLGNKKLPFPPWSVSCGPARLQNHDIKTPHIYKVPGLRREMHYDYLAMGSIGDISESLPFKHAANRQRQLASGLWHHLVVTDCPERRTVSYLGNHQYAPCHAPN</sequence>
<keyword evidence="3" id="KW-1185">Reference proteome</keyword>
<accession>A0AAE0KJX9</accession>
<name>A0AAE0KJX9_9PEZI</name>